<organism evidence="1 2">
    <name type="scientific">Pristionchus mayeri</name>
    <dbReference type="NCBI Taxonomy" id="1317129"/>
    <lineage>
        <taxon>Eukaryota</taxon>
        <taxon>Metazoa</taxon>
        <taxon>Ecdysozoa</taxon>
        <taxon>Nematoda</taxon>
        <taxon>Chromadorea</taxon>
        <taxon>Rhabditida</taxon>
        <taxon>Rhabditina</taxon>
        <taxon>Diplogasteromorpha</taxon>
        <taxon>Diplogasteroidea</taxon>
        <taxon>Neodiplogasteridae</taxon>
        <taxon>Pristionchus</taxon>
    </lineage>
</organism>
<name>A0AAN4ZIY5_9BILA</name>
<protein>
    <submittedName>
        <fullName evidence="1">Uncharacterized protein</fullName>
    </submittedName>
</protein>
<keyword evidence="2" id="KW-1185">Reference proteome</keyword>
<evidence type="ECO:0000313" key="2">
    <source>
        <dbReference type="Proteomes" id="UP001328107"/>
    </source>
</evidence>
<gene>
    <name evidence="1" type="ORF">PMAYCL1PPCAC_12382</name>
</gene>
<comment type="caution">
    <text evidence="1">The sequence shown here is derived from an EMBL/GenBank/DDBJ whole genome shotgun (WGS) entry which is preliminary data.</text>
</comment>
<reference evidence="2" key="1">
    <citation type="submission" date="2022-10" db="EMBL/GenBank/DDBJ databases">
        <title>Genome assembly of Pristionchus species.</title>
        <authorList>
            <person name="Yoshida K."/>
            <person name="Sommer R.J."/>
        </authorList>
    </citation>
    <scope>NUCLEOTIDE SEQUENCE [LARGE SCALE GENOMIC DNA]</scope>
    <source>
        <strain evidence="2">RS5460</strain>
    </source>
</reference>
<evidence type="ECO:0000313" key="1">
    <source>
        <dbReference type="EMBL" id="GMR42187.1"/>
    </source>
</evidence>
<proteinExistence type="predicted"/>
<dbReference type="Proteomes" id="UP001328107">
    <property type="component" value="Unassembled WGS sequence"/>
</dbReference>
<dbReference type="EMBL" id="BTRK01000003">
    <property type="protein sequence ID" value="GMR42187.1"/>
    <property type="molecule type" value="Genomic_DNA"/>
</dbReference>
<dbReference type="AlphaFoldDB" id="A0AAN4ZIY5"/>
<sequence>MSWNGRHRARTKASFAFGSSTPRDLSYMNKVPCKMRVYNAKVESTDRRDDPPLSQFVKMAHSTAHPEEGTNGGKVAFGSGTPRQFLHLSHIPKSLRVYDAPLLSSRPLSRSMPPKSGRKHQLVVDPIEMDDISSEPDLVTDRFELDPKRMTMGRMRKSEERRVSGIKEEIKELPSEDRRIHRAIENHLTRVEGNGISAVVAIQNDSIAVKEMIEDEEIGREGEEINK</sequence>
<accession>A0AAN4ZIY5</accession>